<organism evidence="9 10">
    <name type="scientific">Polyangium spumosum</name>
    <dbReference type="NCBI Taxonomy" id="889282"/>
    <lineage>
        <taxon>Bacteria</taxon>
        <taxon>Pseudomonadati</taxon>
        <taxon>Myxococcota</taxon>
        <taxon>Polyangia</taxon>
        <taxon>Polyangiales</taxon>
        <taxon>Polyangiaceae</taxon>
        <taxon>Polyangium</taxon>
    </lineage>
</organism>
<feature type="domain" description="ABC transmembrane type-1" evidence="8">
    <location>
        <begin position="66"/>
        <end position="256"/>
    </location>
</feature>
<feature type="transmembrane region" description="Helical" evidence="7">
    <location>
        <begin position="65"/>
        <end position="89"/>
    </location>
</feature>
<dbReference type="SUPFAM" id="SSF161098">
    <property type="entry name" value="MetI-like"/>
    <property type="match status" value="1"/>
</dbReference>
<keyword evidence="5 7" id="KW-1133">Transmembrane helix</keyword>
<dbReference type="InterPro" id="IPR035906">
    <property type="entry name" value="MetI-like_sf"/>
</dbReference>
<proteinExistence type="inferred from homology"/>
<feature type="transmembrane region" description="Helical" evidence="7">
    <location>
        <begin position="101"/>
        <end position="122"/>
    </location>
</feature>
<evidence type="ECO:0000256" key="4">
    <source>
        <dbReference type="ARBA" id="ARBA00022692"/>
    </source>
</evidence>
<dbReference type="PANTHER" id="PTHR43744:SF12">
    <property type="entry name" value="ABC TRANSPORTER PERMEASE PROTEIN MG189-RELATED"/>
    <property type="match status" value="1"/>
</dbReference>
<reference evidence="9 10" key="1">
    <citation type="submission" date="2019-10" db="EMBL/GenBank/DDBJ databases">
        <title>A soil myxobacterium in the family Polyangiaceae.</title>
        <authorList>
            <person name="Li Y."/>
            <person name="Wang J."/>
        </authorList>
    </citation>
    <scope>NUCLEOTIDE SEQUENCE [LARGE SCALE GENOMIC DNA]</scope>
    <source>
        <strain evidence="9 10">DSM 14734</strain>
    </source>
</reference>
<dbReference type="Gene3D" id="1.10.3720.10">
    <property type="entry name" value="MetI-like"/>
    <property type="match status" value="1"/>
</dbReference>
<keyword evidence="4 7" id="KW-0812">Transmembrane</keyword>
<evidence type="ECO:0000256" key="1">
    <source>
        <dbReference type="ARBA" id="ARBA00004651"/>
    </source>
</evidence>
<feature type="transmembrane region" description="Helical" evidence="7">
    <location>
        <begin position="235"/>
        <end position="256"/>
    </location>
</feature>
<comment type="similarity">
    <text evidence="7">Belongs to the binding-protein-dependent transport system permease family.</text>
</comment>
<evidence type="ECO:0000256" key="3">
    <source>
        <dbReference type="ARBA" id="ARBA00022475"/>
    </source>
</evidence>
<sequence>MMKKGRSWIPLAVVALLWVGPYAWMVSTSLRTLPEIVAAPAWPIPNSIQFEAYREVLTTIPVGRYFLNTTVMAVAIALLQILLALPAGYALAKLHFVGKKAAFALVLACLLIPAQVTFVPVFSMLGPLGLVNTFAALILPFGVSALGTFLVRQALLSVPDEMIEAARLDGASELRIVYGLLAPMLRPTLASLFLFSFVFHYNDYFWPLVMTTDDDVRTLPLAVALLREQGTGVRWHIVMAGNVILSLPVLALFAAVQKQILRAVTARAG</sequence>
<name>A0A6N7Q2P4_9BACT</name>
<dbReference type="PROSITE" id="PS50928">
    <property type="entry name" value="ABC_TM1"/>
    <property type="match status" value="1"/>
</dbReference>
<protein>
    <submittedName>
        <fullName evidence="9">ABC transporter permease subunit</fullName>
    </submittedName>
</protein>
<dbReference type="Proteomes" id="UP000440224">
    <property type="component" value="Unassembled WGS sequence"/>
</dbReference>
<dbReference type="InterPro" id="IPR000515">
    <property type="entry name" value="MetI-like"/>
</dbReference>
<evidence type="ECO:0000256" key="2">
    <source>
        <dbReference type="ARBA" id="ARBA00022448"/>
    </source>
</evidence>
<evidence type="ECO:0000313" key="9">
    <source>
        <dbReference type="EMBL" id="MRG97466.1"/>
    </source>
</evidence>
<evidence type="ECO:0000256" key="7">
    <source>
        <dbReference type="RuleBase" id="RU363032"/>
    </source>
</evidence>
<comment type="caution">
    <text evidence="9">The sequence shown here is derived from an EMBL/GenBank/DDBJ whole genome shotgun (WGS) entry which is preliminary data.</text>
</comment>
<keyword evidence="3" id="KW-1003">Cell membrane</keyword>
<comment type="subcellular location">
    <subcellularLocation>
        <location evidence="1 7">Cell membrane</location>
        <topology evidence="1 7">Multi-pass membrane protein</topology>
    </subcellularLocation>
</comment>
<evidence type="ECO:0000313" key="10">
    <source>
        <dbReference type="Proteomes" id="UP000440224"/>
    </source>
</evidence>
<feature type="transmembrane region" description="Helical" evidence="7">
    <location>
        <begin position="176"/>
        <end position="201"/>
    </location>
</feature>
<dbReference type="AlphaFoldDB" id="A0A6N7Q2P4"/>
<keyword evidence="6 7" id="KW-0472">Membrane</keyword>
<feature type="transmembrane region" description="Helical" evidence="7">
    <location>
        <begin position="134"/>
        <end position="155"/>
    </location>
</feature>
<dbReference type="OrthoDB" id="369039at2"/>
<evidence type="ECO:0000256" key="6">
    <source>
        <dbReference type="ARBA" id="ARBA00023136"/>
    </source>
</evidence>
<gene>
    <name evidence="9" type="ORF">GF068_36890</name>
</gene>
<accession>A0A6N7Q2P4</accession>
<dbReference type="CDD" id="cd06261">
    <property type="entry name" value="TM_PBP2"/>
    <property type="match status" value="1"/>
</dbReference>
<keyword evidence="2 7" id="KW-0813">Transport</keyword>
<evidence type="ECO:0000259" key="8">
    <source>
        <dbReference type="PROSITE" id="PS50928"/>
    </source>
</evidence>
<dbReference type="RefSeq" id="WP_153824246.1">
    <property type="nucleotide sequence ID" value="NZ_WJIE01000017.1"/>
</dbReference>
<dbReference type="EMBL" id="WJIE01000017">
    <property type="protein sequence ID" value="MRG97466.1"/>
    <property type="molecule type" value="Genomic_DNA"/>
</dbReference>
<dbReference type="GO" id="GO:0055085">
    <property type="term" value="P:transmembrane transport"/>
    <property type="evidence" value="ECO:0007669"/>
    <property type="project" value="InterPro"/>
</dbReference>
<dbReference type="GO" id="GO:0005886">
    <property type="term" value="C:plasma membrane"/>
    <property type="evidence" value="ECO:0007669"/>
    <property type="project" value="UniProtKB-SubCell"/>
</dbReference>
<keyword evidence="10" id="KW-1185">Reference proteome</keyword>
<dbReference type="PANTHER" id="PTHR43744">
    <property type="entry name" value="ABC TRANSPORTER PERMEASE PROTEIN MG189-RELATED-RELATED"/>
    <property type="match status" value="1"/>
</dbReference>
<evidence type="ECO:0000256" key="5">
    <source>
        <dbReference type="ARBA" id="ARBA00022989"/>
    </source>
</evidence>
<dbReference type="Pfam" id="PF00528">
    <property type="entry name" value="BPD_transp_1"/>
    <property type="match status" value="1"/>
</dbReference>